<dbReference type="Gene3D" id="3.40.50.150">
    <property type="entry name" value="Vaccinia Virus protein VP39"/>
    <property type="match status" value="1"/>
</dbReference>
<reference evidence="3 4" key="1">
    <citation type="journal article" date="2017" name="Front. Microbiol.">
        <title>Labilibaculum manganireducens gen. nov., sp. nov. and Labilibaculum filiforme sp. nov., Novel Bacteroidetes Isolated from Subsurface Sediments of the Baltic Sea.</title>
        <authorList>
            <person name="Vandieken V."/>
            <person name="Marshall I.P."/>
            <person name="Niemann H."/>
            <person name="Engelen B."/>
            <person name="Cypionka H."/>
        </authorList>
    </citation>
    <scope>NUCLEOTIDE SEQUENCE [LARGE SCALE GENOMIC DNA]</scope>
    <source>
        <strain evidence="3 4">59.16B</strain>
    </source>
</reference>
<accession>A0A2N3HW87</accession>
<dbReference type="Pfam" id="PF13649">
    <property type="entry name" value="Methyltransf_25"/>
    <property type="match status" value="1"/>
</dbReference>
<proteinExistence type="predicted"/>
<organism evidence="3 4">
    <name type="scientific">Labilibaculum filiforme</name>
    <dbReference type="NCBI Taxonomy" id="1940526"/>
    <lineage>
        <taxon>Bacteria</taxon>
        <taxon>Pseudomonadati</taxon>
        <taxon>Bacteroidota</taxon>
        <taxon>Bacteroidia</taxon>
        <taxon>Marinilabiliales</taxon>
        <taxon>Marinifilaceae</taxon>
        <taxon>Labilibaculum</taxon>
    </lineage>
</organism>
<feature type="domain" description="Methyltransferase" evidence="2">
    <location>
        <begin position="40"/>
        <end position="128"/>
    </location>
</feature>
<evidence type="ECO:0000313" key="3">
    <source>
        <dbReference type="EMBL" id="PKQ62336.1"/>
    </source>
</evidence>
<gene>
    <name evidence="3" type="ORF">BZG02_13280</name>
</gene>
<dbReference type="InterPro" id="IPR041698">
    <property type="entry name" value="Methyltransf_25"/>
</dbReference>
<comment type="caution">
    <text evidence="3">The sequence shown here is derived from an EMBL/GenBank/DDBJ whole genome shotgun (WGS) entry which is preliminary data.</text>
</comment>
<evidence type="ECO:0000313" key="4">
    <source>
        <dbReference type="Proteomes" id="UP000233535"/>
    </source>
</evidence>
<dbReference type="AlphaFoldDB" id="A0A2N3HW87"/>
<evidence type="ECO:0000256" key="1">
    <source>
        <dbReference type="ARBA" id="ARBA00022679"/>
    </source>
</evidence>
<dbReference type="EMBL" id="MVDD01000009">
    <property type="protein sequence ID" value="PKQ62336.1"/>
    <property type="molecule type" value="Genomic_DNA"/>
</dbReference>
<evidence type="ECO:0000259" key="2">
    <source>
        <dbReference type="Pfam" id="PF13649"/>
    </source>
</evidence>
<keyword evidence="4" id="KW-1185">Reference proteome</keyword>
<sequence length="200" mass="22841">MKEMWDRRYAEAKNIYGEKANSFFEKHLDTIEPGNLLLPGEGEGRNASYASRRGWEVDAFDYSSQAVENAKQFFVKQDVHVNMYAESILDHPSVVEKYDLVAMLYLHLPSEHRSIAHRFLADSLKPGGTILIEVFSKSQLGRKTGGPQNEDLLYDLSEIKRDFEGFTFPVLQEVEINLSEGELHNGNAMVIRFVGRKKNI</sequence>
<dbReference type="SUPFAM" id="SSF53335">
    <property type="entry name" value="S-adenosyl-L-methionine-dependent methyltransferases"/>
    <property type="match status" value="1"/>
</dbReference>
<dbReference type="RefSeq" id="WP_180335722.1">
    <property type="nucleotide sequence ID" value="NZ_MVDD01000009.1"/>
</dbReference>
<dbReference type="PANTHER" id="PTHR43861:SF3">
    <property type="entry name" value="PUTATIVE (AFU_ORTHOLOGUE AFUA_2G14390)-RELATED"/>
    <property type="match status" value="1"/>
</dbReference>
<name>A0A2N3HW87_9BACT</name>
<dbReference type="InterPro" id="IPR029063">
    <property type="entry name" value="SAM-dependent_MTases_sf"/>
</dbReference>
<dbReference type="GO" id="GO:0016740">
    <property type="term" value="F:transferase activity"/>
    <property type="evidence" value="ECO:0007669"/>
    <property type="project" value="UniProtKB-KW"/>
</dbReference>
<dbReference type="PANTHER" id="PTHR43861">
    <property type="entry name" value="TRANS-ACONITATE 2-METHYLTRANSFERASE-RELATED"/>
    <property type="match status" value="1"/>
</dbReference>
<protein>
    <recommendedName>
        <fullName evidence="2">Methyltransferase domain-containing protein</fullName>
    </recommendedName>
</protein>
<dbReference type="CDD" id="cd02440">
    <property type="entry name" value="AdoMet_MTases"/>
    <property type="match status" value="1"/>
</dbReference>
<dbReference type="Proteomes" id="UP000233535">
    <property type="component" value="Unassembled WGS sequence"/>
</dbReference>
<keyword evidence="1" id="KW-0808">Transferase</keyword>